<evidence type="ECO:0000313" key="1">
    <source>
        <dbReference type="EMBL" id="TDU32074.1"/>
    </source>
</evidence>
<evidence type="ECO:0000313" key="2">
    <source>
        <dbReference type="Proteomes" id="UP000295341"/>
    </source>
</evidence>
<keyword evidence="2" id="KW-1185">Reference proteome</keyword>
<proteinExistence type="predicted"/>
<name>A0A4R7PD40_9GAMM</name>
<dbReference type="EMBL" id="SOBT01000008">
    <property type="protein sequence ID" value="TDU32074.1"/>
    <property type="molecule type" value="Genomic_DNA"/>
</dbReference>
<comment type="caution">
    <text evidence="1">The sequence shown here is derived from an EMBL/GenBank/DDBJ whole genome shotgun (WGS) entry which is preliminary data.</text>
</comment>
<dbReference type="RefSeq" id="WP_133880605.1">
    <property type="nucleotide sequence ID" value="NZ_MWIN01000004.1"/>
</dbReference>
<dbReference type="AlphaFoldDB" id="A0A4R7PD40"/>
<protein>
    <submittedName>
        <fullName evidence="1">Type IV pilus assembly protein PilY1</fullName>
    </submittedName>
</protein>
<dbReference type="OrthoDB" id="7156875at2"/>
<sequence length="1250" mass="132083">MKKLMQQRLGLRSQIFAVLLGLFLTLPAAVRADDIDIYNNQADNPLKPPMTILVLDLNLLGICNNVITNATNPNKPDAPQLCLDVRNSMLLSELLGGVTSNPTQYLTQLLLGTGTTDRGRAAALCDLYGILGIASPVVQLPAVGPVLKLLLGSVSSLSCGTLQFLTGIPLVGSILDGLMGGFVGQLVSGLVNPLLTTVVGQLPSTVMGLLNTTISGVMNLGQVGLISLLESILNQLVNSRVAIVVSHADRATAAGAPASACAFGDTASIPTSRRETVNCSNGAYFLVGFTPLVDQGSVNQLLTRVTTLLTNTLNPTNLLNSTTALLATTVTTPTSLLPPFQGKEIYAEITHYLGGDTIHNAPLARWDGLTGLLTRDTSIESGSRYIQPPAQCDIVNVLNVQLTNSDRESESDATLKQYFPSAVTNGTISFPNVVAKARDPGFKDVNGNDIALRSSFLIQDNLSSLAALTNVGANVTGYANNLGLLNLGKSTAELLKPVLSVDASLLTPSLASNPTTPGRLGTPVTTPAFLGIFRPEIDQKPRWPGNLKKLKLRSVNGKLKYYDASGNVAIAADGRIDKNAVTFWTLTSLLGAGKIADGRDATLGGAGQKIPGFALLGGGNPGRTNTTGTRKLFYDRYTGASKVPSLAALHPDDAAVRTELLSSLGASGDTQAQALLLYARGYEVGSSATSLGVGSGLTGRAWLHGAVLHSRPVAVNYGARSGYTTTNPDIRTIYGSTDGYLRMVTNTAAGGAESGLETWAFMPRAVMDQQKILRDNQPSAKFPYGVDGAPTVLLRDRSPSGGNADGKIETSNTYDRAAVYFGLRRGGSNIYALDIKNPDSPTMMWRIGTDGLYNSSGLVAGSATQFSEMALTFSSPQAGRVQYKDGATVVTRSVVLFAGGYNGGRDSANARIGKDAARGSKGVLGTDDARGNAIYMVDAETGELIWKVKKGTFSTASPYSSSTLSFQHPLMADSIAADLTVVDSNGDGLLDRLYAVDTGGRLWRADFASADRKDWTATPLASVGRHSTSNVANDRRFFHAPDYVPFKDARGAYDAIVFATGDREDPFNASTQNYLYMYRDRVVASGMLPTQVKTSESELKSHDNFVDLTSACASGSANCGATAEGAIGWKINLSRRGEKAMSQPLSSGGTVFFTSYVPQDPTTRTCTPDEGSNRLYGVSLADSRPVVQDFIADTDTDKRSTDGGVPGLAGELSTVATSAIAANTHTLEARSPRYYPVYWRERRGDDETPP</sequence>
<reference evidence="1 2" key="1">
    <citation type="submission" date="2019-03" db="EMBL/GenBank/DDBJ databases">
        <title>Genomic Encyclopedia of Type Strains, Phase IV (KMG-IV): sequencing the most valuable type-strain genomes for metagenomic binning, comparative biology and taxonomic classification.</title>
        <authorList>
            <person name="Goeker M."/>
        </authorList>
    </citation>
    <scope>NUCLEOTIDE SEQUENCE [LARGE SCALE GENOMIC DNA]</scope>
    <source>
        <strain evidence="1 2">DSM 26377</strain>
    </source>
</reference>
<organism evidence="1 2">
    <name type="scientific">Panacagrimonas perspica</name>
    <dbReference type="NCBI Taxonomy" id="381431"/>
    <lineage>
        <taxon>Bacteria</taxon>
        <taxon>Pseudomonadati</taxon>
        <taxon>Pseudomonadota</taxon>
        <taxon>Gammaproteobacteria</taxon>
        <taxon>Nevskiales</taxon>
        <taxon>Nevskiaceae</taxon>
        <taxon>Panacagrimonas</taxon>
    </lineage>
</organism>
<dbReference type="SUPFAM" id="SSF50998">
    <property type="entry name" value="Quinoprotein alcohol dehydrogenase-like"/>
    <property type="match status" value="1"/>
</dbReference>
<dbReference type="InterPro" id="IPR011047">
    <property type="entry name" value="Quinoprotein_ADH-like_sf"/>
</dbReference>
<accession>A0A4R7PD40</accession>
<dbReference type="Proteomes" id="UP000295341">
    <property type="component" value="Unassembled WGS sequence"/>
</dbReference>
<gene>
    <name evidence="1" type="ORF">DFR24_1462</name>
</gene>